<keyword evidence="10" id="KW-1185">Reference proteome</keyword>
<proteinExistence type="inferred from homology"/>
<dbReference type="GO" id="GO:0005886">
    <property type="term" value="C:plasma membrane"/>
    <property type="evidence" value="ECO:0007669"/>
    <property type="project" value="UniProtKB-SubCell"/>
</dbReference>
<evidence type="ECO:0000313" key="10">
    <source>
        <dbReference type="Proteomes" id="UP000598775"/>
    </source>
</evidence>
<evidence type="ECO:0000256" key="3">
    <source>
        <dbReference type="ARBA" id="ARBA00022679"/>
    </source>
</evidence>
<sequence>MRRLAKTPLVLWLAFIVIHLWLGIMGLVGPGLPWGDVTIVYNDWIQHGLDGYWVGIDGPFVYPLLALVPMIAAMGFGSSLYGVGWLLLVVIANATVFAFILNSRATAEPSDEVAIADRGQFTPNIRYLAAWWWLAFLLLLGPVALGRIDTFEVDLVIVGLLLAMRRPAIAGVLLALATWVKVWPAALIVAVVIAAKKRVAVAVGAAVTAIGVAIIGFLLGAGSNLFSFVSQQTGRGLQIEAPVSLPWMWMAYLRVPGSKVYYDQDILTFQVKGNGGSIADFLTTPMLAVAVAAVLVLGVYVVRSGASITRVLPSLSLALVTALIVFNKVGSPQFMLWISAPVILGIIWQGREFRQFAVIAAVLGALTQLIYPYLYDWLLSLDPLMLLVLTARNVLVVVLFALAVRSLFRARVRAKDLAFLPNERVSI</sequence>
<dbReference type="Proteomes" id="UP000598775">
    <property type="component" value="Unassembled WGS sequence"/>
</dbReference>
<feature type="transmembrane region" description="Helical" evidence="8">
    <location>
        <begin position="308"/>
        <end position="326"/>
    </location>
</feature>
<evidence type="ECO:0000256" key="8">
    <source>
        <dbReference type="SAM" id="Phobius"/>
    </source>
</evidence>
<keyword evidence="4 8" id="KW-0812">Transmembrane</keyword>
<evidence type="ECO:0000256" key="4">
    <source>
        <dbReference type="ARBA" id="ARBA00022692"/>
    </source>
</evidence>
<protein>
    <recommendedName>
        <fullName evidence="11">DUF2029 domain-containing protein</fullName>
    </recommendedName>
</protein>
<evidence type="ECO:0008006" key="11">
    <source>
        <dbReference type="Google" id="ProtNLM"/>
    </source>
</evidence>
<dbReference type="InterPro" id="IPR018584">
    <property type="entry name" value="GT87"/>
</dbReference>
<feature type="transmembrane region" description="Helical" evidence="8">
    <location>
        <begin position="356"/>
        <end position="374"/>
    </location>
</feature>
<feature type="transmembrane region" description="Helical" evidence="8">
    <location>
        <begin position="332"/>
        <end position="349"/>
    </location>
</feature>
<evidence type="ECO:0000256" key="2">
    <source>
        <dbReference type="ARBA" id="ARBA00022475"/>
    </source>
</evidence>
<feature type="transmembrane region" description="Helical" evidence="8">
    <location>
        <begin position="169"/>
        <end position="193"/>
    </location>
</feature>
<comment type="subcellular location">
    <subcellularLocation>
        <location evidence="1">Cell membrane</location>
        <topology evidence="1">Multi-pass membrane protein</topology>
    </subcellularLocation>
</comment>
<keyword evidence="6 8" id="KW-0472">Membrane</keyword>
<feature type="transmembrane region" description="Helical" evidence="8">
    <location>
        <begin position="282"/>
        <end position="301"/>
    </location>
</feature>
<accession>A0A917B884</accession>
<dbReference type="Pfam" id="PF09594">
    <property type="entry name" value="GT87"/>
    <property type="match status" value="1"/>
</dbReference>
<name>A0A917B884_9MICO</name>
<feature type="transmembrane region" description="Helical" evidence="8">
    <location>
        <begin position="130"/>
        <end position="148"/>
    </location>
</feature>
<feature type="transmembrane region" description="Helical" evidence="8">
    <location>
        <begin position="386"/>
        <end position="408"/>
    </location>
</feature>
<gene>
    <name evidence="9" type="ORF">GCM10011399_19330</name>
</gene>
<feature type="transmembrane region" description="Helical" evidence="8">
    <location>
        <begin position="199"/>
        <end position="222"/>
    </location>
</feature>
<feature type="transmembrane region" description="Helical" evidence="8">
    <location>
        <begin position="9"/>
        <end position="32"/>
    </location>
</feature>
<evidence type="ECO:0000256" key="7">
    <source>
        <dbReference type="ARBA" id="ARBA00024033"/>
    </source>
</evidence>
<evidence type="ECO:0000256" key="1">
    <source>
        <dbReference type="ARBA" id="ARBA00004651"/>
    </source>
</evidence>
<keyword evidence="2" id="KW-1003">Cell membrane</keyword>
<keyword evidence="5 8" id="KW-1133">Transmembrane helix</keyword>
<comment type="caution">
    <text evidence="9">The sequence shown here is derived from an EMBL/GenBank/DDBJ whole genome shotgun (WGS) entry which is preliminary data.</text>
</comment>
<evidence type="ECO:0000256" key="6">
    <source>
        <dbReference type="ARBA" id="ARBA00023136"/>
    </source>
</evidence>
<keyword evidence="3" id="KW-0808">Transferase</keyword>
<feature type="transmembrane region" description="Helical" evidence="8">
    <location>
        <begin position="80"/>
        <end position="101"/>
    </location>
</feature>
<dbReference type="AlphaFoldDB" id="A0A917B884"/>
<evidence type="ECO:0000256" key="5">
    <source>
        <dbReference type="ARBA" id="ARBA00022989"/>
    </source>
</evidence>
<evidence type="ECO:0000313" key="9">
    <source>
        <dbReference type="EMBL" id="GGF26007.1"/>
    </source>
</evidence>
<feature type="transmembrane region" description="Helical" evidence="8">
    <location>
        <begin position="52"/>
        <end position="73"/>
    </location>
</feature>
<organism evidence="9 10">
    <name type="scientific">Subtercola lobariae</name>
    <dbReference type="NCBI Taxonomy" id="1588641"/>
    <lineage>
        <taxon>Bacteria</taxon>
        <taxon>Bacillati</taxon>
        <taxon>Actinomycetota</taxon>
        <taxon>Actinomycetes</taxon>
        <taxon>Micrococcales</taxon>
        <taxon>Microbacteriaceae</taxon>
        <taxon>Subtercola</taxon>
    </lineage>
</organism>
<comment type="similarity">
    <text evidence="7">Belongs to the glycosyltransferase 87 family.</text>
</comment>
<dbReference type="EMBL" id="BMGP01000003">
    <property type="protein sequence ID" value="GGF26007.1"/>
    <property type="molecule type" value="Genomic_DNA"/>
</dbReference>
<reference evidence="9 10" key="1">
    <citation type="journal article" date="2014" name="Int. J. Syst. Evol. Microbiol.">
        <title>Complete genome sequence of Corynebacterium casei LMG S-19264T (=DSM 44701T), isolated from a smear-ripened cheese.</title>
        <authorList>
            <consortium name="US DOE Joint Genome Institute (JGI-PGF)"/>
            <person name="Walter F."/>
            <person name="Albersmeier A."/>
            <person name="Kalinowski J."/>
            <person name="Ruckert C."/>
        </authorList>
    </citation>
    <scope>NUCLEOTIDE SEQUENCE [LARGE SCALE GENOMIC DNA]</scope>
    <source>
        <strain evidence="9 10">CGMCC 1.12976</strain>
    </source>
</reference>
<dbReference type="GO" id="GO:0016758">
    <property type="term" value="F:hexosyltransferase activity"/>
    <property type="evidence" value="ECO:0007669"/>
    <property type="project" value="InterPro"/>
</dbReference>